<keyword evidence="4" id="KW-0472">Membrane</keyword>
<evidence type="ECO:0000256" key="1">
    <source>
        <dbReference type="ARBA" id="ARBA00004167"/>
    </source>
</evidence>
<keyword evidence="2" id="KW-0812">Transmembrane</keyword>
<proteinExistence type="predicted"/>
<evidence type="ECO:0000256" key="3">
    <source>
        <dbReference type="ARBA" id="ARBA00022989"/>
    </source>
</evidence>
<dbReference type="EMBL" id="LNAL01000008">
    <property type="protein sequence ID" value="KUG06284.1"/>
    <property type="molecule type" value="Genomic_DNA"/>
</dbReference>
<sequence length="383" mass="43214">MSNSEHRSDFAMEYLHQFSRTNRAIYLCSLVALLGAAVALPLVSLNVSTQASGTLRPLAEKTEIRPLVAGTITRQYVRENQAVRKGDTLLVLQSAAMQAHLDLNQRQQTEKEAFVQDLEVLVRGMAAPAGGLRTQLYGQQAAQFSYQQQLLRNQLSKSARELATNRRLYAGRVIARIELEEKAFAYRKLLDEIRVQAATQRSQWQADLNTHRADLAELRGQRQKLQQEQRLFALTAPVNGTVQQIAGKYAGSYVQAGELLGQISPDGALLAECYVSPKDIGYMHVGMPVRFQVDAFDYNQWGLVEGQVTDVARDFVLVNEQQPVFKVRCRLQRPYLELQNGYRGSLRKGMTVRGRFLLARRTLWQLLFDKADNWFNPTQNGAA</sequence>
<dbReference type="GO" id="GO:0016020">
    <property type="term" value="C:membrane"/>
    <property type="evidence" value="ECO:0007669"/>
    <property type="project" value="UniProtKB-SubCell"/>
</dbReference>
<comment type="caution">
    <text evidence="8">The sequence shown here is derived from an EMBL/GenBank/DDBJ whole genome shotgun (WGS) entry which is preliminary data.</text>
</comment>
<dbReference type="Proteomes" id="UP000054223">
    <property type="component" value="Unassembled WGS sequence"/>
</dbReference>
<feature type="coiled-coil region" evidence="5">
    <location>
        <begin position="201"/>
        <end position="228"/>
    </location>
</feature>
<dbReference type="AlphaFoldDB" id="A0A9X0HI27"/>
<dbReference type="Pfam" id="PF25917">
    <property type="entry name" value="BSH_RND"/>
    <property type="match status" value="1"/>
</dbReference>
<evidence type="ECO:0000256" key="2">
    <source>
        <dbReference type="ARBA" id="ARBA00022692"/>
    </source>
</evidence>
<dbReference type="Gene3D" id="2.40.50.100">
    <property type="match status" value="1"/>
</dbReference>
<reference evidence="8 9" key="1">
    <citation type="submission" date="2015-11" db="EMBL/GenBank/DDBJ databases">
        <title>Solirubrum puertoriconensis gen. nov. an environmental bacteria isolated in Puerto Rico.</title>
        <authorList>
            <person name="Cuebas-Irizarry M.F."/>
            <person name="Montalvo-Rodriguez R."/>
        </authorList>
    </citation>
    <scope>NUCLEOTIDE SEQUENCE [LARGE SCALE GENOMIC DNA]</scope>
    <source>
        <strain evidence="8 9">MC1A</strain>
    </source>
</reference>
<dbReference type="Pfam" id="PF26002">
    <property type="entry name" value="Beta-barrel_AprE"/>
    <property type="match status" value="1"/>
</dbReference>
<evidence type="ECO:0000313" key="9">
    <source>
        <dbReference type="Proteomes" id="UP000054223"/>
    </source>
</evidence>
<dbReference type="SUPFAM" id="SSF111369">
    <property type="entry name" value="HlyD-like secretion proteins"/>
    <property type="match status" value="1"/>
</dbReference>
<dbReference type="PANTHER" id="PTHR30386">
    <property type="entry name" value="MEMBRANE FUSION SUBUNIT OF EMRAB-TOLC MULTIDRUG EFFLUX PUMP"/>
    <property type="match status" value="1"/>
</dbReference>
<gene>
    <name evidence="8" type="ORF">ASU33_02685</name>
</gene>
<dbReference type="Gene3D" id="2.40.30.170">
    <property type="match status" value="1"/>
</dbReference>
<dbReference type="InterPro" id="IPR058982">
    <property type="entry name" value="Beta-barrel_AprE"/>
</dbReference>
<keyword evidence="9" id="KW-1185">Reference proteome</keyword>
<keyword evidence="3" id="KW-1133">Transmembrane helix</keyword>
<comment type="subcellular location">
    <subcellularLocation>
        <location evidence="1">Membrane</location>
        <topology evidence="1">Single-pass membrane protein</topology>
    </subcellularLocation>
</comment>
<evidence type="ECO:0000259" key="6">
    <source>
        <dbReference type="Pfam" id="PF25917"/>
    </source>
</evidence>
<evidence type="ECO:0000256" key="5">
    <source>
        <dbReference type="SAM" id="Coils"/>
    </source>
</evidence>
<organism evidence="8 9">
    <name type="scientific">Solirubrum puertoriconensis</name>
    <dbReference type="NCBI Taxonomy" id="1751427"/>
    <lineage>
        <taxon>Bacteria</taxon>
        <taxon>Pseudomonadati</taxon>
        <taxon>Bacteroidota</taxon>
        <taxon>Cytophagia</taxon>
        <taxon>Cytophagales</taxon>
    </lineage>
</organism>
<feature type="domain" description="AprE-like beta-barrel" evidence="7">
    <location>
        <begin position="269"/>
        <end position="353"/>
    </location>
</feature>
<evidence type="ECO:0000313" key="8">
    <source>
        <dbReference type="EMBL" id="KUG06284.1"/>
    </source>
</evidence>
<keyword evidence="5" id="KW-0175">Coiled coil</keyword>
<evidence type="ECO:0008006" key="10">
    <source>
        <dbReference type="Google" id="ProtNLM"/>
    </source>
</evidence>
<feature type="domain" description="Multidrug resistance protein MdtA-like barrel-sandwich hybrid" evidence="6">
    <location>
        <begin position="61"/>
        <end position="258"/>
    </location>
</feature>
<evidence type="ECO:0000259" key="7">
    <source>
        <dbReference type="Pfam" id="PF26002"/>
    </source>
</evidence>
<name>A0A9X0HI27_SOLP1</name>
<protein>
    <recommendedName>
        <fullName evidence="10">Secretion protein HlyD</fullName>
    </recommendedName>
</protein>
<accession>A0A9X0HI27</accession>
<dbReference type="InterPro" id="IPR058625">
    <property type="entry name" value="MdtA-like_BSH"/>
</dbReference>
<dbReference type="InterPro" id="IPR050739">
    <property type="entry name" value="MFP"/>
</dbReference>
<evidence type="ECO:0000256" key="4">
    <source>
        <dbReference type="ARBA" id="ARBA00023136"/>
    </source>
</evidence>
<dbReference type="PANTHER" id="PTHR30386:SF26">
    <property type="entry name" value="TRANSPORT PROTEIN COMB"/>
    <property type="match status" value="1"/>
</dbReference>